<reference evidence="3 4" key="1">
    <citation type="submission" date="2019-03" db="EMBL/GenBank/DDBJ databases">
        <title>Draft genome sequences of novel Actinobacteria.</title>
        <authorList>
            <person name="Sahin N."/>
            <person name="Ay H."/>
            <person name="Saygin H."/>
        </authorList>
    </citation>
    <scope>NUCLEOTIDE SEQUENCE [LARGE SCALE GENOMIC DNA]</scope>
    <source>
        <strain evidence="3 4">DSM 45941</strain>
    </source>
</reference>
<dbReference type="InterPro" id="IPR017518">
    <property type="entry name" value="CHP03084"/>
</dbReference>
<dbReference type="GO" id="GO:0046872">
    <property type="term" value="F:metal ion binding"/>
    <property type="evidence" value="ECO:0007669"/>
    <property type="project" value="InterPro"/>
</dbReference>
<gene>
    <name evidence="3" type="ORF">E1293_09315</name>
</gene>
<evidence type="ECO:0000259" key="2">
    <source>
        <dbReference type="Pfam" id="PF11716"/>
    </source>
</evidence>
<dbReference type="Pfam" id="PF08608">
    <property type="entry name" value="Wyosine_form"/>
    <property type="match status" value="1"/>
</dbReference>
<dbReference type="EMBL" id="SMKY01000029">
    <property type="protein sequence ID" value="TDD86502.1"/>
    <property type="molecule type" value="Genomic_DNA"/>
</dbReference>
<dbReference type="Pfam" id="PF11716">
    <property type="entry name" value="MDMPI_N"/>
    <property type="match status" value="1"/>
</dbReference>
<evidence type="ECO:0000313" key="4">
    <source>
        <dbReference type="Proteomes" id="UP000295578"/>
    </source>
</evidence>
<dbReference type="RefSeq" id="WP_132195935.1">
    <property type="nucleotide sequence ID" value="NZ_SMKY01000029.1"/>
</dbReference>
<feature type="domain" description="tRNA wybutosine-synthesis" evidence="1">
    <location>
        <begin position="184"/>
        <end position="230"/>
    </location>
</feature>
<protein>
    <submittedName>
        <fullName evidence="3">TIGR03084 family protein</fullName>
    </submittedName>
</protein>
<dbReference type="InterPro" id="IPR024344">
    <property type="entry name" value="MDMPI_metal-binding"/>
</dbReference>
<organism evidence="3 4">
    <name type="scientific">Actinomadura darangshiensis</name>
    <dbReference type="NCBI Taxonomy" id="705336"/>
    <lineage>
        <taxon>Bacteria</taxon>
        <taxon>Bacillati</taxon>
        <taxon>Actinomycetota</taxon>
        <taxon>Actinomycetes</taxon>
        <taxon>Streptosporangiales</taxon>
        <taxon>Thermomonosporaceae</taxon>
        <taxon>Actinomadura</taxon>
    </lineage>
</organism>
<dbReference type="Proteomes" id="UP000295578">
    <property type="component" value="Unassembled WGS sequence"/>
</dbReference>
<evidence type="ECO:0000259" key="1">
    <source>
        <dbReference type="Pfam" id="PF08608"/>
    </source>
</evidence>
<dbReference type="Gene3D" id="1.20.120.450">
    <property type="entry name" value="dinb family like domain"/>
    <property type="match status" value="1"/>
</dbReference>
<dbReference type="InterPro" id="IPR013917">
    <property type="entry name" value="tRNA_wybutosine-synth"/>
</dbReference>
<dbReference type="SUPFAM" id="SSF109854">
    <property type="entry name" value="DinB/YfiT-like putative metalloenzymes"/>
    <property type="match status" value="1"/>
</dbReference>
<accession>A0A4R5BQZ9</accession>
<dbReference type="NCBIfam" id="TIGR03084">
    <property type="entry name" value="TIGR03084 family metal-binding protein"/>
    <property type="match status" value="1"/>
</dbReference>
<name>A0A4R5BQZ9_9ACTN</name>
<proteinExistence type="predicted"/>
<dbReference type="AlphaFoldDB" id="A0A4R5BQZ9"/>
<keyword evidence="4" id="KW-1185">Reference proteome</keyword>
<dbReference type="InterPro" id="IPR034660">
    <property type="entry name" value="DinB/YfiT-like"/>
</dbReference>
<comment type="caution">
    <text evidence="3">The sequence shown here is derived from an EMBL/GenBank/DDBJ whole genome shotgun (WGS) entry which is preliminary data.</text>
</comment>
<dbReference type="InterPro" id="IPR017517">
    <property type="entry name" value="Maleyloyr_isom"/>
</dbReference>
<evidence type="ECO:0000313" key="3">
    <source>
        <dbReference type="EMBL" id="TDD86502.1"/>
    </source>
</evidence>
<feature type="domain" description="Mycothiol-dependent maleylpyruvate isomerase metal-binding" evidence="2">
    <location>
        <begin position="11"/>
        <end position="147"/>
    </location>
</feature>
<dbReference type="OrthoDB" id="113180at2"/>
<sequence>MTDLKTVIADLDAESAQVDRMVAGLDGAGWARPTPAAGWTVADQVAHLAFIFRLAGTAASDAAAFQALTARAKDDFNGAVNAALREYPTGSPDKLLAVWERERADGIAALAAFPEDQTVPWLVNPLPPAILACAGIMEAFAHGQDIADALGIRPERTDRLLHLVGFAILTRDFGYQTRGLTPPAHEFRYEITAPSGARWTFGPADAPDRISGPAEDFCLLVTRRRHRADLAVTASGPEADRWLDIAQAYRGPAGPGRAPGQFAAAS</sequence>
<dbReference type="NCBIfam" id="TIGR03083">
    <property type="entry name" value="maleylpyruvate isomerase family mycothiol-dependent enzyme"/>
    <property type="match status" value="1"/>
</dbReference>